<keyword evidence="5" id="KW-1185">Reference proteome</keyword>
<evidence type="ECO:0000313" key="5">
    <source>
        <dbReference type="Proteomes" id="UP000013782"/>
    </source>
</evidence>
<feature type="domain" description="Mga helix-turn-helix" evidence="3">
    <location>
        <begin position="77"/>
        <end position="163"/>
    </location>
</feature>
<reference evidence="4 5" key="1">
    <citation type="submission" date="2013-02" db="EMBL/GenBank/DDBJ databases">
        <title>The Genome Sequence of Enterococcus pallens BAA-351.</title>
        <authorList>
            <consortium name="The Broad Institute Genome Sequencing Platform"/>
            <consortium name="The Broad Institute Genome Sequencing Center for Infectious Disease"/>
            <person name="Earl A.M."/>
            <person name="Gilmore M.S."/>
            <person name="Lebreton F."/>
            <person name="Walker B."/>
            <person name="Young S.K."/>
            <person name="Zeng Q."/>
            <person name="Gargeya S."/>
            <person name="Fitzgerald M."/>
            <person name="Haas B."/>
            <person name="Abouelleil A."/>
            <person name="Alvarado L."/>
            <person name="Arachchi H.M."/>
            <person name="Berlin A.M."/>
            <person name="Chapman S.B."/>
            <person name="Dewar J."/>
            <person name="Goldberg J."/>
            <person name="Griggs A."/>
            <person name="Gujja S."/>
            <person name="Hansen M."/>
            <person name="Howarth C."/>
            <person name="Imamovic A."/>
            <person name="Larimer J."/>
            <person name="McCowan C."/>
            <person name="Murphy C."/>
            <person name="Neiman D."/>
            <person name="Pearson M."/>
            <person name="Priest M."/>
            <person name="Roberts A."/>
            <person name="Saif S."/>
            <person name="Shea T."/>
            <person name="Sisk P."/>
            <person name="Sykes S."/>
            <person name="Wortman J."/>
            <person name="Nusbaum C."/>
            <person name="Birren B."/>
        </authorList>
    </citation>
    <scope>NUCLEOTIDE SEQUENCE [LARGE SCALE GENOMIC DNA]</scope>
    <source>
        <strain evidence="4 5">ATCC BAA-351</strain>
    </source>
</reference>
<accession>R2Q470</accession>
<dbReference type="AlphaFoldDB" id="R2Q470"/>
<evidence type="ECO:0000256" key="2">
    <source>
        <dbReference type="ARBA" id="ARBA00023163"/>
    </source>
</evidence>
<dbReference type="InterPro" id="IPR050661">
    <property type="entry name" value="BglG_antiterminators"/>
</dbReference>
<dbReference type="Pfam" id="PF05043">
    <property type="entry name" value="Mga"/>
    <property type="match status" value="1"/>
</dbReference>
<evidence type="ECO:0000313" key="4">
    <source>
        <dbReference type="EMBL" id="EOH90128.1"/>
    </source>
</evidence>
<evidence type="ECO:0000259" key="3">
    <source>
        <dbReference type="Pfam" id="PF05043"/>
    </source>
</evidence>
<dbReference type="InterPro" id="IPR007737">
    <property type="entry name" value="Mga_HTH"/>
</dbReference>
<keyword evidence="1" id="KW-0805">Transcription regulation</keyword>
<gene>
    <name evidence="4" type="ORF">UAU_03957</name>
</gene>
<dbReference type="Proteomes" id="UP000013782">
    <property type="component" value="Unassembled WGS sequence"/>
</dbReference>
<comment type="caution">
    <text evidence="4">The sequence shown here is derived from an EMBL/GenBank/DDBJ whole genome shotgun (WGS) entry which is preliminary data.</text>
</comment>
<dbReference type="PATRIC" id="fig|1158607.3.peg.3940"/>
<dbReference type="eggNOG" id="COG3711">
    <property type="taxonomic scope" value="Bacteria"/>
</dbReference>
<dbReference type="HOGENOM" id="CLU_539411_0_0_9"/>
<dbReference type="RefSeq" id="WP_010758902.1">
    <property type="nucleotide sequence ID" value="NZ_ASWD01000005.1"/>
</dbReference>
<keyword evidence="2" id="KW-0804">Transcription</keyword>
<proteinExistence type="predicted"/>
<dbReference type="EMBL" id="AJAQ01000036">
    <property type="protein sequence ID" value="EOH90128.1"/>
    <property type="molecule type" value="Genomic_DNA"/>
</dbReference>
<protein>
    <recommendedName>
        <fullName evidence="3">Mga helix-turn-helix domain-containing protein</fullName>
    </recommendedName>
</protein>
<sequence>MDIRYLRRFLLIEHLHSNQNSSIELIKIVKLLNVSYPTVKKIINEIKFDIEELDYQSYVELTDVFEHNRVIWNVKKNFSLSVFRLYYLEQSYRFRVFSLFLEPKKWTVSDITKKLNITYAMAKKEISFLSTYFQLYAKNIKLNHERKIFLQGDEITIRLLYTGVFQNVYGGYKWPFLFISTHEVSEVLSVLAGKVYQEFTPRFLSIRFGLAVSLLRAKKQPIPNNPYYWSPANDREKNMYEAFINLLKRKGTMINTNALEREAKFLISCLIANDVGNNTGYTSDFFMNNPKLEEINFSSWVGEKLEVVEQYALRTMTKEERMMAKARLNGIFYQILLYKEALQQSILDLFVHYPFEFPENKERERTFYRIFMKKAYDKSESIESDYVEYLCVAYYKFLFFELDRYLFHPKIRIFIMGCRTPEMLLSTKMQTVGNYFLVEVVKNFSEDVDLIISDIALSTVNNVILPKRTPIVYLNSTYCAKDSELLQETLTKIADEKYKQQKIPLEKTNI</sequence>
<name>R2Q470_9ENTE</name>
<evidence type="ECO:0000256" key="1">
    <source>
        <dbReference type="ARBA" id="ARBA00023015"/>
    </source>
</evidence>
<dbReference type="PANTHER" id="PTHR30185:SF12">
    <property type="entry name" value="TRANSCRIPTIONAL REGULATOR MANR"/>
    <property type="match status" value="1"/>
</dbReference>
<dbReference type="PANTHER" id="PTHR30185">
    <property type="entry name" value="CRYPTIC BETA-GLUCOSIDE BGL OPERON ANTITERMINATOR"/>
    <property type="match status" value="1"/>
</dbReference>
<organism evidence="4 5">
    <name type="scientific">Enterococcus pallens ATCC BAA-351</name>
    <dbReference type="NCBI Taxonomy" id="1158607"/>
    <lineage>
        <taxon>Bacteria</taxon>
        <taxon>Bacillati</taxon>
        <taxon>Bacillota</taxon>
        <taxon>Bacilli</taxon>
        <taxon>Lactobacillales</taxon>
        <taxon>Enterococcaceae</taxon>
        <taxon>Enterococcus</taxon>
    </lineage>
</organism>